<dbReference type="SUPFAM" id="SSF50969">
    <property type="entry name" value="YVTN repeat-like/Quinoprotein amine dehydrogenase"/>
    <property type="match status" value="1"/>
</dbReference>
<dbReference type="AlphaFoldDB" id="A0A0G9MT37"/>
<dbReference type="Proteomes" id="UP000053070">
    <property type="component" value="Unassembled WGS sequence"/>
</dbReference>
<evidence type="ECO:0000256" key="1">
    <source>
        <dbReference type="SAM" id="MobiDB-lite"/>
    </source>
</evidence>
<proteinExistence type="predicted"/>
<dbReference type="InterPro" id="IPR007788">
    <property type="entry name" value="QCT"/>
</dbReference>
<dbReference type="Pfam" id="PF05096">
    <property type="entry name" value="Glu_cyclase_2"/>
    <property type="match status" value="1"/>
</dbReference>
<dbReference type="InterPro" id="IPR011044">
    <property type="entry name" value="Quino_amine_DH_bsu"/>
</dbReference>
<organism evidence="2 3">
    <name type="scientific">Aurantiacibacter gangjinensis</name>
    <dbReference type="NCBI Taxonomy" id="502682"/>
    <lineage>
        <taxon>Bacteria</taxon>
        <taxon>Pseudomonadati</taxon>
        <taxon>Pseudomonadota</taxon>
        <taxon>Alphaproteobacteria</taxon>
        <taxon>Sphingomonadales</taxon>
        <taxon>Erythrobacteraceae</taxon>
        <taxon>Aurantiacibacter</taxon>
    </lineage>
</organism>
<sequence length="271" mass="30050">MPAHAQDVQPAPAAVETQAEAPRPIEIFDVEIVAEYPHDPAAFTQGLLWHYGHLYESTGREGQSQVRRVDLETGEVLAASDIPPDQFGEGLTVWQDELVSLTWMHGVVHRWTLSDLSPIESRDDFPFEGWGLTTFEDSLVFSDGTAVLRFIDPETLDVQRELVVTIEGEPLKDLNELEVIDGLIYANIWFSRVIVGIDPATGEVVRAIDLSPITERIEIVEHDAVLNGIAHDAENDRLFVTGKLWPTLFEISLVPRLAPSPDAGQEAANPE</sequence>
<dbReference type="InterPro" id="IPR015943">
    <property type="entry name" value="WD40/YVTN_repeat-like_dom_sf"/>
</dbReference>
<accession>A0A0G9MT37</accession>
<dbReference type="EMBL" id="LBHC01000001">
    <property type="protein sequence ID" value="KLE33689.1"/>
    <property type="molecule type" value="Genomic_DNA"/>
</dbReference>
<keyword evidence="2" id="KW-0808">Transferase</keyword>
<name>A0A0G9MT37_9SPHN</name>
<evidence type="ECO:0000313" key="3">
    <source>
        <dbReference type="Proteomes" id="UP000053070"/>
    </source>
</evidence>
<dbReference type="PATRIC" id="fig|502682.8.peg.961"/>
<dbReference type="PANTHER" id="PTHR31270:SF1">
    <property type="entry name" value="GLUTAMINYL-PEPTIDE CYCLOTRANSFERASE"/>
    <property type="match status" value="1"/>
</dbReference>
<comment type="caution">
    <text evidence="2">The sequence shown here is derived from an EMBL/GenBank/DDBJ whole genome shotgun (WGS) entry which is preliminary data.</text>
</comment>
<keyword evidence="3" id="KW-1185">Reference proteome</keyword>
<dbReference type="Gene3D" id="2.130.10.10">
    <property type="entry name" value="YVTN repeat-like/Quinoprotein amine dehydrogenase"/>
    <property type="match status" value="1"/>
</dbReference>
<feature type="region of interest" description="Disordered" evidence="1">
    <location>
        <begin position="1"/>
        <end position="20"/>
    </location>
</feature>
<dbReference type="STRING" id="502682.BMF35_a2365"/>
<reference evidence="2 3" key="1">
    <citation type="submission" date="2015-04" db="EMBL/GenBank/DDBJ databases">
        <title>The draft genome sequence of Erythrobacr gangjinensis K7-2.</title>
        <authorList>
            <person name="Zhuang L."/>
            <person name="Liu Y."/>
            <person name="Shao Z."/>
        </authorList>
    </citation>
    <scope>NUCLEOTIDE SEQUENCE [LARGE SCALE GENOMIC DNA]</scope>
    <source>
        <strain evidence="2 3">K7-2</strain>
    </source>
</reference>
<protein>
    <submittedName>
        <fullName evidence="2">Glutamine cyclotransferase</fullName>
    </submittedName>
</protein>
<dbReference type="PANTHER" id="PTHR31270">
    <property type="entry name" value="GLUTAMINYL-PEPTIDE CYCLOTRANSFERASE"/>
    <property type="match status" value="1"/>
</dbReference>
<evidence type="ECO:0000313" key="2">
    <source>
        <dbReference type="EMBL" id="KLE33689.1"/>
    </source>
</evidence>
<dbReference type="GO" id="GO:0016603">
    <property type="term" value="F:glutaminyl-peptide cyclotransferase activity"/>
    <property type="evidence" value="ECO:0007669"/>
    <property type="project" value="InterPro"/>
</dbReference>
<gene>
    <name evidence="2" type="ORF">AAW01_04700</name>
</gene>